<evidence type="ECO:0000256" key="2">
    <source>
        <dbReference type="ARBA" id="ARBA00035010"/>
    </source>
</evidence>
<evidence type="ECO:0000313" key="5">
    <source>
        <dbReference type="Proteomes" id="UP000592820"/>
    </source>
</evidence>
<reference evidence="4 5" key="1">
    <citation type="submission" date="2020-08" db="EMBL/GenBank/DDBJ databases">
        <title>Genomic Encyclopedia of Type Strains, Phase IV (KMG-V): Genome sequencing to study the core and pangenomes of soil and plant-associated prokaryotes.</title>
        <authorList>
            <person name="Whitman W."/>
        </authorList>
    </citation>
    <scope>NUCLEOTIDE SEQUENCE [LARGE SCALE GENOMIC DNA]</scope>
    <source>
        <strain evidence="4 5">JPY162</strain>
    </source>
</reference>
<accession>A0A7W8P8L2</accession>
<name>A0A7W8P8L2_9BURK</name>
<comment type="caution">
    <text evidence="4">The sequence shown here is derived from an EMBL/GenBank/DDBJ whole genome shotgun (WGS) entry which is preliminary data.</text>
</comment>
<comment type="similarity">
    <text evidence="2">Belongs to the TULIP P47 family.</text>
</comment>
<proteinExistence type="inferred from homology"/>
<feature type="domain" description="Protein OrfX2/OrfX3/P47" evidence="3">
    <location>
        <begin position="13"/>
        <end position="481"/>
    </location>
</feature>
<gene>
    <name evidence="4" type="ORF">HDG41_008087</name>
</gene>
<dbReference type="RefSeq" id="WP_018437561.1">
    <property type="nucleotide sequence ID" value="NZ_JACHDE010000054.1"/>
</dbReference>
<keyword evidence="1" id="KW-0843">Virulence</keyword>
<protein>
    <recommendedName>
        <fullName evidence="3">Protein OrfX2/OrfX3/P47 domain-containing protein</fullName>
    </recommendedName>
</protein>
<dbReference type="InterPro" id="IPR010567">
    <property type="entry name" value="OrfX2/OrfX3/P47"/>
</dbReference>
<dbReference type="Proteomes" id="UP000592820">
    <property type="component" value="Unassembled WGS sequence"/>
</dbReference>
<evidence type="ECO:0000259" key="3">
    <source>
        <dbReference type="Pfam" id="PF06597"/>
    </source>
</evidence>
<dbReference type="Pfam" id="PF06597">
    <property type="entry name" value="Clostridium_P47"/>
    <property type="match status" value="1"/>
</dbReference>
<dbReference type="AlphaFoldDB" id="A0A7W8P8L2"/>
<evidence type="ECO:0000313" key="4">
    <source>
        <dbReference type="EMBL" id="MBB5405988.1"/>
    </source>
</evidence>
<evidence type="ECO:0000256" key="1">
    <source>
        <dbReference type="ARBA" id="ARBA00023026"/>
    </source>
</evidence>
<sequence>MIAQNDEGLKADTYGWDTVFAIRVDDVNATIKRKGTSPNTFAASTQDPHTAIAVDVSGTFSDWQITLGGSGKLIHMQTPVTALKASGTIPGAGPVAFTFGAGSFEIEIQLQYVPHTETPATGSGTFHDLKVRHTGASPQEQVVTVLDAYGFGTSTDPSSTPFESVVDDVKAAMQNWFNANLIDFEHVFATVNLNRTADQGLFAWLLPTYSSYAYVDGPTLDSSVLGILCMTENRSADGLDQEISPNAIPQGARAGFLIAPERFVTEMLWPSMAIVYKGTQPGNFALNSDKTGLDLANGEVTIDSLKDSDGNSHETVLQNFELTTSDQLLTVDATTRVQVSPGIHAFTHTVSSYGLALHNNTSSGKQSIYYVDKSSIPPAHWTEESEGVEITKILEGVAAALSTLAIGVATDGAAFAAAAIVMGILSGVGSKIPDLIAAANTDDSPSIDLLVFNSVGPLQWTDQADFNLVNVSLNYSVQMGGTPNFNG</sequence>
<dbReference type="EMBL" id="JACHDE010000054">
    <property type="protein sequence ID" value="MBB5405988.1"/>
    <property type="molecule type" value="Genomic_DNA"/>
</dbReference>
<organism evidence="4 5">
    <name type="scientific">Paraburkholderia youngii</name>
    <dbReference type="NCBI Taxonomy" id="2782701"/>
    <lineage>
        <taxon>Bacteria</taxon>
        <taxon>Pseudomonadati</taxon>
        <taxon>Pseudomonadota</taxon>
        <taxon>Betaproteobacteria</taxon>
        <taxon>Burkholderiales</taxon>
        <taxon>Burkholderiaceae</taxon>
        <taxon>Paraburkholderia</taxon>
    </lineage>
</organism>